<feature type="transmembrane region" description="Helical" evidence="6">
    <location>
        <begin position="356"/>
        <end position="378"/>
    </location>
</feature>
<feature type="transmembrane region" description="Helical" evidence="6">
    <location>
        <begin position="242"/>
        <end position="263"/>
    </location>
</feature>
<dbReference type="InterPro" id="IPR036259">
    <property type="entry name" value="MFS_trans_sf"/>
</dbReference>
<accession>A0ABQ3YDL4</accession>
<keyword evidence="9" id="KW-1185">Reference proteome</keyword>
<feature type="transmembrane region" description="Helical" evidence="6">
    <location>
        <begin position="209"/>
        <end position="230"/>
    </location>
</feature>
<sequence length="403" mass="41373">MNRPALAAIGASAFFYVTAETLPVGLLPQIADGLSVSEADVGLLLTSYALVAAVSTIPLTALTMRMPRHTVIAITVAIFVVSQAAAAVAPTFLVLTLSRLICALAHGVFWSVNGPVVARLAPPGQAGRATALVFVGNSLAIVLGVPLGTALGQWLGWRVAIGAMAVGGAVCVLLLTRVLPRLQPLPHDLNVRPGAQLRAAVAIVRDRQVAMLCLITAVVVVGQFAAYTYIAPLVRRDAGLEGVALSALLLGYGAVGLIANFLLGRHSDRRPGQIVAGLLIVLAVSAGALAPVLGVVPTVLAALLWGGAFTTLPVFLASAALRVAPRSRDAASAVYVVAFQIGIGAGAFLGERLVRAGHLGVLPLLTAGLAVVAMLLVVTAGRRVFPARLSEEDHHRIEAQLAA</sequence>
<dbReference type="EMBL" id="BOMI01000134">
    <property type="protein sequence ID" value="GID78025.1"/>
    <property type="molecule type" value="Genomic_DNA"/>
</dbReference>
<dbReference type="Gene3D" id="1.20.1250.20">
    <property type="entry name" value="MFS general substrate transporter like domains"/>
    <property type="match status" value="1"/>
</dbReference>
<feature type="transmembrane region" description="Helical" evidence="6">
    <location>
        <begin position="71"/>
        <end position="92"/>
    </location>
</feature>
<evidence type="ECO:0000313" key="8">
    <source>
        <dbReference type="EMBL" id="GID78025.1"/>
    </source>
</evidence>
<evidence type="ECO:0000256" key="2">
    <source>
        <dbReference type="ARBA" id="ARBA00022475"/>
    </source>
</evidence>
<dbReference type="InterPro" id="IPR011701">
    <property type="entry name" value="MFS"/>
</dbReference>
<feature type="transmembrane region" description="Helical" evidence="6">
    <location>
        <begin position="129"/>
        <end position="149"/>
    </location>
</feature>
<dbReference type="SUPFAM" id="SSF103473">
    <property type="entry name" value="MFS general substrate transporter"/>
    <property type="match status" value="1"/>
</dbReference>
<dbReference type="InterPro" id="IPR050189">
    <property type="entry name" value="MFS_Efflux_Transporters"/>
</dbReference>
<feature type="domain" description="Major facilitator superfamily (MFS) profile" evidence="7">
    <location>
        <begin position="5"/>
        <end position="385"/>
    </location>
</feature>
<feature type="transmembrane region" description="Helical" evidence="6">
    <location>
        <begin position="333"/>
        <end position="350"/>
    </location>
</feature>
<evidence type="ECO:0000256" key="6">
    <source>
        <dbReference type="SAM" id="Phobius"/>
    </source>
</evidence>
<proteinExistence type="predicted"/>
<dbReference type="CDD" id="cd17324">
    <property type="entry name" value="MFS_NepI_like"/>
    <property type="match status" value="1"/>
</dbReference>
<reference evidence="8 9" key="1">
    <citation type="submission" date="2021-01" db="EMBL/GenBank/DDBJ databases">
        <title>Whole genome shotgun sequence of Actinoplanes deccanensis NBRC 13994.</title>
        <authorList>
            <person name="Komaki H."/>
            <person name="Tamura T."/>
        </authorList>
    </citation>
    <scope>NUCLEOTIDE SEQUENCE [LARGE SCALE GENOMIC DNA]</scope>
    <source>
        <strain evidence="8 9">NBRC 13994</strain>
    </source>
</reference>
<feature type="transmembrane region" description="Helical" evidence="6">
    <location>
        <begin position="302"/>
        <end position="321"/>
    </location>
</feature>
<evidence type="ECO:0000256" key="3">
    <source>
        <dbReference type="ARBA" id="ARBA00022692"/>
    </source>
</evidence>
<dbReference type="PANTHER" id="PTHR43124:SF4">
    <property type="entry name" value="SUGAR EFFLUX TRANSPORTER"/>
    <property type="match status" value="1"/>
</dbReference>
<evidence type="ECO:0000256" key="4">
    <source>
        <dbReference type="ARBA" id="ARBA00022989"/>
    </source>
</evidence>
<keyword evidence="3 6" id="KW-0812">Transmembrane</keyword>
<evidence type="ECO:0000256" key="5">
    <source>
        <dbReference type="ARBA" id="ARBA00023136"/>
    </source>
</evidence>
<protein>
    <submittedName>
        <fullName evidence="8">MFS transporter</fullName>
    </submittedName>
</protein>
<dbReference type="Proteomes" id="UP000609879">
    <property type="component" value="Unassembled WGS sequence"/>
</dbReference>
<keyword evidence="5 6" id="KW-0472">Membrane</keyword>
<evidence type="ECO:0000313" key="9">
    <source>
        <dbReference type="Proteomes" id="UP000609879"/>
    </source>
</evidence>
<feature type="transmembrane region" description="Helical" evidence="6">
    <location>
        <begin position="98"/>
        <end position="117"/>
    </location>
</feature>
<feature type="transmembrane region" description="Helical" evidence="6">
    <location>
        <begin position="43"/>
        <end position="64"/>
    </location>
</feature>
<dbReference type="Pfam" id="PF07690">
    <property type="entry name" value="MFS_1"/>
    <property type="match status" value="1"/>
</dbReference>
<dbReference type="PROSITE" id="PS50850">
    <property type="entry name" value="MFS"/>
    <property type="match status" value="1"/>
</dbReference>
<evidence type="ECO:0000259" key="7">
    <source>
        <dbReference type="PROSITE" id="PS50850"/>
    </source>
</evidence>
<comment type="subcellular location">
    <subcellularLocation>
        <location evidence="1">Cell membrane</location>
        <topology evidence="1">Multi-pass membrane protein</topology>
    </subcellularLocation>
</comment>
<evidence type="ECO:0000256" key="1">
    <source>
        <dbReference type="ARBA" id="ARBA00004651"/>
    </source>
</evidence>
<name>A0ABQ3YDL4_9ACTN</name>
<keyword evidence="2" id="KW-1003">Cell membrane</keyword>
<keyword evidence="4 6" id="KW-1133">Transmembrane helix</keyword>
<feature type="transmembrane region" description="Helical" evidence="6">
    <location>
        <begin position="275"/>
        <end position="296"/>
    </location>
</feature>
<organism evidence="8 9">
    <name type="scientific">Paractinoplanes deccanensis</name>
    <dbReference type="NCBI Taxonomy" id="113561"/>
    <lineage>
        <taxon>Bacteria</taxon>
        <taxon>Bacillati</taxon>
        <taxon>Actinomycetota</taxon>
        <taxon>Actinomycetes</taxon>
        <taxon>Micromonosporales</taxon>
        <taxon>Micromonosporaceae</taxon>
        <taxon>Paractinoplanes</taxon>
    </lineage>
</organism>
<comment type="caution">
    <text evidence="8">The sequence shown here is derived from an EMBL/GenBank/DDBJ whole genome shotgun (WGS) entry which is preliminary data.</text>
</comment>
<dbReference type="PANTHER" id="PTHR43124">
    <property type="entry name" value="PURINE EFFLUX PUMP PBUE"/>
    <property type="match status" value="1"/>
</dbReference>
<dbReference type="InterPro" id="IPR020846">
    <property type="entry name" value="MFS_dom"/>
</dbReference>
<gene>
    <name evidence="8" type="ORF">Ade02nite_66660</name>
</gene>
<feature type="transmembrane region" description="Helical" evidence="6">
    <location>
        <begin position="155"/>
        <end position="175"/>
    </location>
</feature>